<dbReference type="PANTHER" id="PTHR43591">
    <property type="entry name" value="METHYLTRANSFERASE"/>
    <property type="match status" value="1"/>
</dbReference>
<dbReference type="SUPFAM" id="SSF53335">
    <property type="entry name" value="S-adenosyl-L-methionine-dependent methyltransferases"/>
    <property type="match status" value="1"/>
</dbReference>
<sequence length="343" mass="39041">MGIISTLRKLFHREGRYRYEKRSLKRNTSMSTPETIEPTGVSTEGSSRNQSSSNGTNHIFRDGRRYHGDTEVAYILPNDDDEADRVHQQHWLLRYALQGNFSSPVKKQLEEGINVLDSGCGPATWTFEMGETYPRSKIYGIDASCVFPENIMPPNVEFVIGNIAKEIPYEDNFFGFVHQRLLILGLTDTDWTNTLAQLFRVLKPGGYIECNEACIQELLTVGPNMKALQNAFMGMMVARQIPFLAASELEERLKKAGFVDVQVKLSKIPLNHGGKVGKLLWEDYFHVYTNARPALVFANPEWEDPEVYAKLLRDSAEESKQNKGHILWYSVHGRKPFDTTTDE</sequence>
<evidence type="ECO:0000313" key="3">
    <source>
        <dbReference type="Proteomes" id="UP000603453"/>
    </source>
</evidence>
<dbReference type="InterPro" id="IPR029063">
    <property type="entry name" value="SAM-dependent_MTases_sf"/>
</dbReference>
<gene>
    <name evidence="2" type="ORF">INT47_013251</name>
</gene>
<evidence type="ECO:0008006" key="4">
    <source>
        <dbReference type="Google" id="ProtNLM"/>
    </source>
</evidence>
<dbReference type="OrthoDB" id="2013972at2759"/>
<proteinExistence type="predicted"/>
<accession>A0A8H7R352</accession>
<reference evidence="2" key="1">
    <citation type="submission" date="2020-12" db="EMBL/GenBank/DDBJ databases">
        <title>Metabolic potential, ecology and presence of endohyphal bacteria is reflected in genomic diversity of Mucoromycotina.</title>
        <authorList>
            <person name="Muszewska A."/>
            <person name="Okrasinska A."/>
            <person name="Steczkiewicz K."/>
            <person name="Drgas O."/>
            <person name="Orlowska M."/>
            <person name="Perlinska-Lenart U."/>
            <person name="Aleksandrzak-Piekarczyk T."/>
            <person name="Szatraj K."/>
            <person name="Zielenkiewicz U."/>
            <person name="Pilsyk S."/>
            <person name="Malc E."/>
            <person name="Mieczkowski P."/>
            <person name="Kruszewska J.S."/>
            <person name="Biernat P."/>
            <person name="Pawlowska J."/>
        </authorList>
    </citation>
    <scope>NUCLEOTIDE SEQUENCE</scope>
    <source>
        <strain evidence="2">WA0000017839</strain>
    </source>
</reference>
<feature type="region of interest" description="Disordered" evidence="1">
    <location>
        <begin position="22"/>
        <end position="62"/>
    </location>
</feature>
<dbReference type="AlphaFoldDB" id="A0A8H7R352"/>
<evidence type="ECO:0000313" key="2">
    <source>
        <dbReference type="EMBL" id="KAG2203035.1"/>
    </source>
</evidence>
<keyword evidence="3" id="KW-1185">Reference proteome</keyword>
<feature type="compositionally biased region" description="Polar residues" evidence="1">
    <location>
        <begin position="26"/>
        <end position="57"/>
    </location>
</feature>
<dbReference type="CDD" id="cd02440">
    <property type="entry name" value="AdoMet_MTases"/>
    <property type="match status" value="1"/>
</dbReference>
<organism evidence="2 3">
    <name type="scientific">Mucor saturninus</name>
    <dbReference type="NCBI Taxonomy" id="64648"/>
    <lineage>
        <taxon>Eukaryota</taxon>
        <taxon>Fungi</taxon>
        <taxon>Fungi incertae sedis</taxon>
        <taxon>Mucoromycota</taxon>
        <taxon>Mucoromycotina</taxon>
        <taxon>Mucoromycetes</taxon>
        <taxon>Mucorales</taxon>
        <taxon>Mucorineae</taxon>
        <taxon>Mucoraceae</taxon>
        <taxon>Mucor</taxon>
    </lineage>
</organism>
<protein>
    <recommendedName>
        <fullName evidence="4">S-adenosyl-L-methionine-dependent methyltransferase</fullName>
    </recommendedName>
</protein>
<comment type="caution">
    <text evidence="2">The sequence shown here is derived from an EMBL/GenBank/DDBJ whole genome shotgun (WGS) entry which is preliminary data.</text>
</comment>
<dbReference type="Pfam" id="PF13489">
    <property type="entry name" value="Methyltransf_23"/>
    <property type="match status" value="1"/>
</dbReference>
<dbReference type="EMBL" id="JAEPRD010000055">
    <property type="protein sequence ID" value="KAG2203035.1"/>
    <property type="molecule type" value="Genomic_DNA"/>
</dbReference>
<dbReference type="PANTHER" id="PTHR43591:SF24">
    <property type="entry name" value="2-METHOXY-6-POLYPRENYL-1,4-BENZOQUINOL METHYLASE, MITOCHONDRIAL"/>
    <property type="match status" value="1"/>
</dbReference>
<dbReference type="Proteomes" id="UP000603453">
    <property type="component" value="Unassembled WGS sequence"/>
</dbReference>
<dbReference type="Gene3D" id="3.40.50.150">
    <property type="entry name" value="Vaccinia Virus protein VP39"/>
    <property type="match status" value="1"/>
</dbReference>
<dbReference type="GO" id="GO:0008168">
    <property type="term" value="F:methyltransferase activity"/>
    <property type="evidence" value="ECO:0007669"/>
    <property type="project" value="TreeGrafter"/>
</dbReference>
<name>A0A8H7R352_9FUNG</name>
<evidence type="ECO:0000256" key="1">
    <source>
        <dbReference type="SAM" id="MobiDB-lite"/>
    </source>
</evidence>